<comment type="caution">
    <text evidence="1">The sequence shown here is derived from an EMBL/GenBank/DDBJ whole genome shotgun (WGS) entry which is preliminary data.</text>
</comment>
<accession>A0AAD5V1N0</accession>
<evidence type="ECO:0000313" key="2">
    <source>
        <dbReference type="Proteomes" id="UP001212997"/>
    </source>
</evidence>
<name>A0AAD5V1N0_9APHY</name>
<gene>
    <name evidence="1" type="ORF">NLI96_g6057</name>
</gene>
<dbReference type="AlphaFoldDB" id="A0AAD5V1N0"/>
<keyword evidence="2" id="KW-1185">Reference proteome</keyword>
<dbReference type="InterPro" id="IPR032675">
    <property type="entry name" value="LRR_dom_sf"/>
</dbReference>
<organism evidence="1 2">
    <name type="scientific">Meripilus lineatus</name>
    <dbReference type="NCBI Taxonomy" id="2056292"/>
    <lineage>
        <taxon>Eukaryota</taxon>
        <taxon>Fungi</taxon>
        <taxon>Dikarya</taxon>
        <taxon>Basidiomycota</taxon>
        <taxon>Agaricomycotina</taxon>
        <taxon>Agaricomycetes</taxon>
        <taxon>Polyporales</taxon>
        <taxon>Meripilaceae</taxon>
        <taxon>Meripilus</taxon>
    </lineage>
</organism>
<proteinExistence type="predicted"/>
<dbReference type="Gene3D" id="3.80.10.10">
    <property type="entry name" value="Ribonuclease Inhibitor"/>
    <property type="match status" value="1"/>
</dbReference>
<reference evidence="1" key="1">
    <citation type="submission" date="2022-07" db="EMBL/GenBank/DDBJ databases">
        <title>Genome Sequence of Physisporinus lineatus.</title>
        <authorList>
            <person name="Buettner E."/>
        </authorList>
    </citation>
    <scope>NUCLEOTIDE SEQUENCE</scope>
    <source>
        <strain evidence="1">VT162</strain>
    </source>
</reference>
<evidence type="ECO:0000313" key="1">
    <source>
        <dbReference type="EMBL" id="KAJ3483819.1"/>
    </source>
</evidence>
<protein>
    <submittedName>
        <fullName evidence="1">Uncharacterized protein</fullName>
    </submittedName>
</protein>
<dbReference type="Proteomes" id="UP001212997">
    <property type="component" value="Unassembled WGS sequence"/>
</dbReference>
<sequence>MDSEDERELEALESHVKEGTPRFWDVNALQLRLYQQDEWVDRRNKERILAAGEKPEYLTIHRLNRFFHSIMGFHSGFLDLTGRHPPRYSSLFARWTKFLEDYMRLAEHSFCRVIELNGPNGEPLVDAHGQRVKQREVSVEPPEILREFEKKWRLGSWYPLEHIFEEANNLVDFLNEHPEPVFQKLLLQDLPPALLHRIMDVAGLEGARLLGSASRSLREIASSHIYPSRTVQLSIKLDGVALRKLPESERGPAIASVALAARDRLVKELEYLSTRPDIIAKLQNLSLIGHWKRDDLQVAGLVNDEQKCEEYYGPIMRAVRDLLAKATNVQFIKIADFHVTLEGAKAITSLPSLRTLEVRASTLPSISELPESRSVLNGILDLSKGQLRQWQLLMPLANLRVLSLFVVDCERAFPPPEVLQTYNPFKTIEKFAVTGIEAGDVGVLSSLLRSAKSSGGLKLTHLKVVAGHSGLHQPELKDLFDALSGTSIQYLVLDGIYYAEVDVIDTIASALPDLLCLTLSYRQGTRQKSEKVLWPRSSWEYAPHLAKFRNLQHFRWNFHLNFEEPVLAGILGFFEDGFKEDWYDYVDPEESYSDWDAIARVLAAYCPTLTNVSFLTSSFPVLEYNISRSEDGKLVVQEQDTQAMLASTRLIDPDLVRNVTWPQVTPEVTQGN</sequence>
<dbReference type="EMBL" id="JANAWD010000213">
    <property type="protein sequence ID" value="KAJ3483819.1"/>
    <property type="molecule type" value="Genomic_DNA"/>
</dbReference>